<dbReference type="EMBL" id="CP022386">
    <property type="protein sequence ID" value="ATA86600.1"/>
    <property type="molecule type" value="Genomic_DNA"/>
</dbReference>
<gene>
    <name evidence="4" type="ORF">CGC50_05120</name>
</gene>
<evidence type="ECO:0000259" key="3">
    <source>
        <dbReference type="Pfam" id="PF23543"/>
    </source>
</evidence>
<keyword evidence="1" id="KW-0812">Transmembrane</keyword>
<dbReference type="Pfam" id="PF20394">
    <property type="entry name" value="DUF6688"/>
    <property type="match status" value="1"/>
</dbReference>
<dbReference type="OrthoDB" id="748630at2"/>
<proteinExistence type="predicted"/>
<dbReference type="RefSeq" id="WP_095909956.1">
    <property type="nucleotide sequence ID" value="NZ_CP022386.1"/>
</dbReference>
<feature type="transmembrane region" description="Helical" evidence="1">
    <location>
        <begin position="182"/>
        <end position="210"/>
    </location>
</feature>
<keyword evidence="1" id="KW-0472">Membrane</keyword>
<dbReference type="InterPro" id="IPR046510">
    <property type="entry name" value="DUF6688_N"/>
</dbReference>
<feature type="transmembrane region" description="Helical" evidence="1">
    <location>
        <begin position="37"/>
        <end position="57"/>
    </location>
</feature>
<evidence type="ECO:0000259" key="2">
    <source>
        <dbReference type="Pfam" id="PF20394"/>
    </source>
</evidence>
<name>A0A250FNA1_9FLAO</name>
<feature type="transmembrane region" description="Helical" evidence="1">
    <location>
        <begin position="77"/>
        <end position="98"/>
    </location>
</feature>
<accession>A0A250FNA1</accession>
<feature type="domain" description="DUF6688" evidence="3">
    <location>
        <begin position="242"/>
        <end position="351"/>
    </location>
</feature>
<dbReference type="AlphaFoldDB" id="A0A250FNA1"/>
<evidence type="ECO:0000313" key="5">
    <source>
        <dbReference type="Proteomes" id="UP000217250"/>
    </source>
</evidence>
<feature type="transmembrane region" description="Helical" evidence="1">
    <location>
        <begin position="6"/>
        <end position="25"/>
    </location>
</feature>
<dbReference type="Proteomes" id="UP000217250">
    <property type="component" value="Chromosome"/>
</dbReference>
<dbReference type="Pfam" id="PF23543">
    <property type="entry name" value="DUF6688_C"/>
    <property type="match status" value="1"/>
</dbReference>
<feature type="domain" description="DUF6688" evidence="2">
    <location>
        <begin position="3"/>
        <end position="236"/>
    </location>
</feature>
<feature type="transmembrane region" description="Helical" evidence="1">
    <location>
        <begin position="137"/>
        <end position="161"/>
    </location>
</feature>
<dbReference type="KEGG" id="cgh:CGC50_05120"/>
<evidence type="ECO:0000313" key="4">
    <source>
        <dbReference type="EMBL" id="ATA86600.1"/>
    </source>
</evidence>
<reference evidence="5" key="1">
    <citation type="submission" date="2017-06" db="EMBL/GenBank/DDBJ databases">
        <title>Capnocytophaga spp. assemblies.</title>
        <authorList>
            <person name="Gulvik C.A."/>
        </authorList>
    </citation>
    <scope>NUCLEOTIDE SEQUENCE [LARGE SCALE GENOMIC DNA]</scope>
    <source>
        <strain evidence="5">H1496</strain>
    </source>
</reference>
<feature type="transmembrane region" description="Helical" evidence="1">
    <location>
        <begin position="105"/>
        <end position="125"/>
    </location>
</feature>
<sequence>MFSFVFIFVFLLAILAILFFIGIYLHKQNVPLWQYPIAFIYVLWLLLFLFLSSFFGAEYTTAIDPADGESYTFISVQYWPTFLTYFLLYHIALGTLWVRRAKLPPLPLVLCLCFLYIGIAVNIGIASQVSSGENGDFILASFPIFSSFIAILVIGRTLMAVREELSTKTFRIRWLNKLNTLLSSRFTVLTWSVILVFPIFAFITLLLMLFGQDYDSVAKGFTETTTWAFSQKEHPPYLEHTGHYLCTVAACGSPRLVKPLRWGKRGGRPIIVNRQLQIANAFEELVADFSPALHRFLRTNYDKYGYDLSQKINTPFASNLTYLLMKPLEWFFLLCLYTFCLHPEKKIEKQYRSSEQ</sequence>
<keyword evidence="1" id="KW-1133">Transmembrane helix</keyword>
<protein>
    <submittedName>
        <fullName evidence="4">Uncharacterized protein</fullName>
    </submittedName>
</protein>
<organism evidence="4 5">
    <name type="scientific">Capnocytophaga gingivalis</name>
    <dbReference type="NCBI Taxonomy" id="1017"/>
    <lineage>
        <taxon>Bacteria</taxon>
        <taxon>Pseudomonadati</taxon>
        <taxon>Bacteroidota</taxon>
        <taxon>Flavobacteriia</taxon>
        <taxon>Flavobacteriales</taxon>
        <taxon>Flavobacteriaceae</taxon>
        <taxon>Capnocytophaga</taxon>
    </lineage>
</organism>
<evidence type="ECO:0000256" key="1">
    <source>
        <dbReference type="SAM" id="Phobius"/>
    </source>
</evidence>
<dbReference type="InterPro" id="IPR056491">
    <property type="entry name" value="DUF6688_C"/>
</dbReference>
<dbReference type="GeneID" id="84807944"/>